<dbReference type="Proteomes" id="UP000308768">
    <property type="component" value="Unassembled WGS sequence"/>
</dbReference>
<evidence type="ECO:0000313" key="6">
    <source>
        <dbReference type="Proteomes" id="UP000308768"/>
    </source>
</evidence>
<feature type="region of interest" description="Disordered" evidence="4">
    <location>
        <begin position="1"/>
        <end position="28"/>
    </location>
</feature>
<dbReference type="GO" id="GO:0003723">
    <property type="term" value="F:RNA binding"/>
    <property type="evidence" value="ECO:0007669"/>
    <property type="project" value="TreeGrafter"/>
</dbReference>
<reference evidence="5 6" key="1">
    <citation type="submission" date="2017-03" db="EMBL/GenBank/DDBJ databases">
        <title>Genomes of endolithic fungi from Antarctica.</title>
        <authorList>
            <person name="Coleine C."/>
            <person name="Masonjones S."/>
            <person name="Stajich J.E."/>
        </authorList>
    </citation>
    <scope>NUCLEOTIDE SEQUENCE [LARGE SCALE GENOMIC DNA]</scope>
    <source>
        <strain evidence="5 6">CCFEE 5187</strain>
    </source>
</reference>
<proteinExistence type="predicted"/>
<keyword evidence="6" id="KW-1185">Reference proteome</keyword>
<dbReference type="GO" id="GO:0001682">
    <property type="term" value="P:tRNA 5'-leader removal"/>
    <property type="evidence" value="ECO:0007669"/>
    <property type="project" value="InterPro"/>
</dbReference>
<accession>A0A4U0XKN6</accession>
<dbReference type="GO" id="GO:0005655">
    <property type="term" value="C:nucleolar ribonuclease P complex"/>
    <property type="evidence" value="ECO:0007669"/>
    <property type="project" value="InterPro"/>
</dbReference>
<evidence type="ECO:0000256" key="4">
    <source>
        <dbReference type="SAM" id="MobiDB-lite"/>
    </source>
</evidence>
<dbReference type="PANTHER" id="PTHR28256">
    <property type="entry name" value="RIBONUCLEASES P/MRP PROTEIN SUBUNIT POP7"/>
    <property type="match status" value="1"/>
</dbReference>
<dbReference type="Pfam" id="PF12328">
    <property type="entry name" value="Rpp20"/>
    <property type="match status" value="1"/>
</dbReference>
<evidence type="ECO:0000313" key="5">
    <source>
        <dbReference type="EMBL" id="TKA76816.1"/>
    </source>
</evidence>
<dbReference type="EMBL" id="NAJN01000218">
    <property type="protein sequence ID" value="TKA76816.1"/>
    <property type="molecule type" value="Genomic_DNA"/>
</dbReference>
<evidence type="ECO:0000256" key="3">
    <source>
        <dbReference type="ARBA" id="ARBA00023242"/>
    </source>
</evidence>
<keyword evidence="2" id="KW-0819">tRNA processing</keyword>
<dbReference type="STRING" id="331657.A0A4U0XKN6"/>
<dbReference type="GO" id="GO:0004526">
    <property type="term" value="F:ribonuclease P activity"/>
    <property type="evidence" value="ECO:0007669"/>
    <property type="project" value="TreeGrafter"/>
</dbReference>
<name>A0A4U0XKN6_9PEZI</name>
<dbReference type="GO" id="GO:0000172">
    <property type="term" value="C:ribonuclease MRP complex"/>
    <property type="evidence" value="ECO:0007669"/>
    <property type="project" value="InterPro"/>
</dbReference>
<dbReference type="GO" id="GO:0006364">
    <property type="term" value="P:rRNA processing"/>
    <property type="evidence" value="ECO:0007669"/>
    <property type="project" value="TreeGrafter"/>
</dbReference>
<evidence type="ECO:0000256" key="1">
    <source>
        <dbReference type="ARBA" id="ARBA00004123"/>
    </source>
</evidence>
<dbReference type="InterPro" id="IPR020241">
    <property type="entry name" value="RNase_P/MRP_Pop7_fungi"/>
</dbReference>
<protein>
    <submittedName>
        <fullName evidence="5">Uncharacterized protein</fullName>
    </submittedName>
</protein>
<dbReference type="PANTHER" id="PTHR28256:SF1">
    <property type="entry name" value="RIBONUCLEASES P_MRP PROTEIN SUBUNIT POP7"/>
    <property type="match status" value="1"/>
</dbReference>
<sequence length="207" mass="22670">MESTAHMETLPAASEVGQNPKGKSKKLTRLPDYARIEKRPLLHPVLSSPYSSAQNQKVVYISSKTPFISAVKRVRSLLKQIEKRSTQSHTATKRRKAHGNGVTDIAAMAAVDEKDPEEVVLKATGKAIEKALNLGLFFQGQEDCKVRIRTGSVAAIDDIVPIGTYEQTGMDGVDDQAKIEGSKNINEALPETRIRHTSVVEVAIILR</sequence>
<organism evidence="5 6">
    <name type="scientific">Cryomyces minteri</name>
    <dbReference type="NCBI Taxonomy" id="331657"/>
    <lineage>
        <taxon>Eukaryota</taxon>
        <taxon>Fungi</taxon>
        <taxon>Dikarya</taxon>
        <taxon>Ascomycota</taxon>
        <taxon>Pezizomycotina</taxon>
        <taxon>Dothideomycetes</taxon>
        <taxon>Dothideomycetes incertae sedis</taxon>
        <taxon>Cryomyces</taxon>
    </lineage>
</organism>
<dbReference type="OrthoDB" id="5416589at2759"/>
<comment type="subcellular location">
    <subcellularLocation>
        <location evidence="1">Nucleus</location>
    </subcellularLocation>
</comment>
<dbReference type="GO" id="GO:0000294">
    <property type="term" value="P:nuclear-transcribed mRNA catabolic process, RNase MRP-dependent"/>
    <property type="evidence" value="ECO:0007669"/>
    <property type="project" value="TreeGrafter"/>
</dbReference>
<keyword evidence="3" id="KW-0539">Nucleus</keyword>
<comment type="caution">
    <text evidence="5">The sequence shown here is derived from an EMBL/GenBank/DDBJ whole genome shotgun (WGS) entry which is preliminary data.</text>
</comment>
<evidence type="ECO:0000256" key="2">
    <source>
        <dbReference type="ARBA" id="ARBA00022694"/>
    </source>
</evidence>
<dbReference type="InterPro" id="IPR014612">
    <property type="entry name" value="Pop7/Rpp20"/>
</dbReference>
<dbReference type="Gene3D" id="3.30.110.20">
    <property type="entry name" value="Alba-like domain"/>
    <property type="match status" value="1"/>
</dbReference>
<dbReference type="AlphaFoldDB" id="A0A4U0XKN6"/>
<gene>
    <name evidence="5" type="ORF">B0A49_03697</name>
</gene>
<dbReference type="InterPro" id="IPR036882">
    <property type="entry name" value="Alba-like_dom_sf"/>
</dbReference>
<dbReference type="GO" id="GO:0034965">
    <property type="term" value="P:intronic box C/D snoRNA processing"/>
    <property type="evidence" value="ECO:0007669"/>
    <property type="project" value="TreeGrafter"/>
</dbReference>
<dbReference type="GO" id="GO:0000171">
    <property type="term" value="F:ribonuclease MRP activity"/>
    <property type="evidence" value="ECO:0007669"/>
    <property type="project" value="TreeGrafter"/>
</dbReference>